<feature type="region of interest" description="Disordered" evidence="1">
    <location>
        <begin position="1"/>
        <end position="25"/>
    </location>
</feature>
<keyword evidence="2" id="KW-0812">Transmembrane</keyword>
<dbReference type="KEGG" id="pnd:Pla175_12940"/>
<reference evidence="3 4" key="1">
    <citation type="submission" date="2019-02" db="EMBL/GenBank/DDBJ databases">
        <title>Deep-cultivation of Planctomycetes and their phenomic and genomic characterization uncovers novel biology.</title>
        <authorList>
            <person name="Wiegand S."/>
            <person name="Jogler M."/>
            <person name="Boedeker C."/>
            <person name="Pinto D."/>
            <person name="Vollmers J."/>
            <person name="Rivas-Marin E."/>
            <person name="Kohn T."/>
            <person name="Peeters S.H."/>
            <person name="Heuer A."/>
            <person name="Rast P."/>
            <person name="Oberbeckmann S."/>
            <person name="Bunk B."/>
            <person name="Jeske O."/>
            <person name="Meyerdierks A."/>
            <person name="Storesund J.E."/>
            <person name="Kallscheuer N."/>
            <person name="Luecker S."/>
            <person name="Lage O.M."/>
            <person name="Pohl T."/>
            <person name="Merkel B.J."/>
            <person name="Hornburger P."/>
            <person name="Mueller R.-W."/>
            <person name="Bruemmer F."/>
            <person name="Labrenz M."/>
            <person name="Spormann A.M."/>
            <person name="Op den Camp H."/>
            <person name="Overmann J."/>
            <person name="Amann R."/>
            <person name="Jetten M.S.M."/>
            <person name="Mascher T."/>
            <person name="Medema M.H."/>
            <person name="Devos D.P."/>
            <person name="Kaster A.-K."/>
            <person name="Ovreas L."/>
            <person name="Rohde M."/>
            <person name="Galperin M.Y."/>
            <person name="Jogler C."/>
        </authorList>
    </citation>
    <scope>NUCLEOTIDE SEQUENCE [LARGE SCALE GENOMIC DNA]</scope>
    <source>
        <strain evidence="3 4">Pla175</strain>
    </source>
</reference>
<dbReference type="AlphaFoldDB" id="A0A518D8Y0"/>
<keyword evidence="2" id="KW-0472">Membrane</keyword>
<evidence type="ECO:0000313" key="3">
    <source>
        <dbReference type="EMBL" id="QDU87927.1"/>
    </source>
</evidence>
<gene>
    <name evidence="3" type="ORF">Pla175_12940</name>
</gene>
<sequence length="235" mass="26705">MSKAKNKTKVERQRKIRQKRKEYRDGGAGKTWRTVLSLLGRARQPFAFGRKWRVDRPHADAISFGGDDREIACAEWVTGRKKSPLESACDYFDGFCSNDLYPWRHPFRGLSIRYVAWGATGCLATLGLVAAPILYRIWLDEQWGSLKSAIAVVGIIVALQVTQRAAKRLQQPAKLEKLKSKSGREQKYGLTSCIGQLEKLYQLREDASNNSGYSSFIEKAALWMRPILFGTRFAR</sequence>
<name>A0A518D8Y0_9BACT</name>
<dbReference type="EMBL" id="CP036291">
    <property type="protein sequence ID" value="QDU87927.1"/>
    <property type="molecule type" value="Genomic_DNA"/>
</dbReference>
<dbReference type="RefSeq" id="WP_145282292.1">
    <property type="nucleotide sequence ID" value="NZ_CP036291.1"/>
</dbReference>
<feature type="transmembrane region" description="Helical" evidence="2">
    <location>
        <begin position="114"/>
        <end position="138"/>
    </location>
</feature>
<dbReference type="Proteomes" id="UP000317429">
    <property type="component" value="Chromosome"/>
</dbReference>
<evidence type="ECO:0000256" key="2">
    <source>
        <dbReference type="SAM" id="Phobius"/>
    </source>
</evidence>
<keyword evidence="4" id="KW-1185">Reference proteome</keyword>
<evidence type="ECO:0000313" key="4">
    <source>
        <dbReference type="Proteomes" id="UP000317429"/>
    </source>
</evidence>
<proteinExistence type="predicted"/>
<accession>A0A518D8Y0</accession>
<organism evidence="3 4">
    <name type="scientific">Pirellulimonas nuda</name>
    <dbReference type="NCBI Taxonomy" id="2528009"/>
    <lineage>
        <taxon>Bacteria</taxon>
        <taxon>Pseudomonadati</taxon>
        <taxon>Planctomycetota</taxon>
        <taxon>Planctomycetia</taxon>
        <taxon>Pirellulales</taxon>
        <taxon>Lacipirellulaceae</taxon>
        <taxon>Pirellulimonas</taxon>
    </lineage>
</organism>
<feature type="transmembrane region" description="Helical" evidence="2">
    <location>
        <begin position="144"/>
        <end position="162"/>
    </location>
</feature>
<evidence type="ECO:0000256" key="1">
    <source>
        <dbReference type="SAM" id="MobiDB-lite"/>
    </source>
</evidence>
<protein>
    <submittedName>
        <fullName evidence="3">Uncharacterized protein</fullName>
    </submittedName>
</protein>
<keyword evidence="2" id="KW-1133">Transmembrane helix</keyword>